<dbReference type="GO" id="GO:0016491">
    <property type="term" value="F:oxidoreductase activity"/>
    <property type="evidence" value="ECO:0007669"/>
    <property type="project" value="UniProtKB-KW"/>
</dbReference>
<evidence type="ECO:0008006" key="5">
    <source>
        <dbReference type="Google" id="ProtNLM"/>
    </source>
</evidence>
<proteinExistence type="predicted"/>
<evidence type="ECO:0000313" key="4">
    <source>
        <dbReference type="Proteomes" id="UP000249633"/>
    </source>
</evidence>
<evidence type="ECO:0000313" key="3">
    <source>
        <dbReference type="EMBL" id="PZP32491.1"/>
    </source>
</evidence>
<feature type="region of interest" description="Disordered" evidence="2">
    <location>
        <begin position="1"/>
        <end position="22"/>
    </location>
</feature>
<dbReference type="Pfam" id="PF14027">
    <property type="entry name" value="Questin_oxidase"/>
    <property type="match status" value="1"/>
</dbReference>
<dbReference type="AlphaFoldDB" id="A0A2W5DKT4"/>
<keyword evidence="1" id="KW-0560">Oxidoreductase</keyword>
<gene>
    <name evidence="3" type="ORF">DI603_10710</name>
</gene>
<dbReference type="InterPro" id="IPR025337">
    <property type="entry name" value="Questin_oxidase-like"/>
</dbReference>
<evidence type="ECO:0000256" key="1">
    <source>
        <dbReference type="ARBA" id="ARBA00023002"/>
    </source>
</evidence>
<accession>A0A2W5DKT4</accession>
<protein>
    <recommendedName>
        <fullName evidence="5">DUF4243 domain-containing protein</fullName>
    </recommendedName>
</protein>
<evidence type="ECO:0000256" key="2">
    <source>
        <dbReference type="SAM" id="MobiDB-lite"/>
    </source>
</evidence>
<dbReference type="EMBL" id="QFOD01000008">
    <property type="protein sequence ID" value="PZP32491.1"/>
    <property type="molecule type" value="Genomic_DNA"/>
</dbReference>
<sequence length="345" mass="36583">MLTQTTSTSSSAPSSGADPSTRDDLHRLLEAGLRWSGSYRGRLSNHLPMVWQALHELGATRAQLQCWTETYGHLLEPVTALRPAGDPGGDRLGQPGSEAGWRAHFLARIEALGQRQALREALVLLMPGVGAVAFHGLIRTAHAVAAGHAGELAAALAHWAEHYEVLTEAVESHGAEPLAWPAWLRALQALPAPAQLPRGLISDQLRAWARVPGFAQQAGALAITSGSLQDLALSAARAYAASGHFTLLHLVTASHAMSVLQPLWPTPLLPRAFTGAAAAAWCASGASLPTSPVSMMTSAWPALIAAASTQTDAHVIKLVHAAWMLDRRWPDDAWRAAAVRALANR</sequence>
<feature type="compositionally biased region" description="Low complexity" evidence="2">
    <location>
        <begin position="1"/>
        <end position="19"/>
    </location>
</feature>
<dbReference type="Proteomes" id="UP000249633">
    <property type="component" value="Unassembled WGS sequence"/>
</dbReference>
<comment type="caution">
    <text evidence="3">The sequence shown here is derived from an EMBL/GenBank/DDBJ whole genome shotgun (WGS) entry which is preliminary data.</text>
</comment>
<organism evidence="3 4">
    <name type="scientific">Roseateles depolymerans</name>
    <dbReference type="NCBI Taxonomy" id="76731"/>
    <lineage>
        <taxon>Bacteria</taxon>
        <taxon>Pseudomonadati</taxon>
        <taxon>Pseudomonadota</taxon>
        <taxon>Betaproteobacteria</taxon>
        <taxon>Burkholderiales</taxon>
        <taxon>Sphaerotilaceae</taxon>
        <taxon>Roseateles</taxon>
    </lineage>
</organism>
<name>A0A2W5DKT4_9BURK</name>
<reference evidence="3 4" key="1">
    <citation type="submission" date="2017-08" db="EMBL/GenBank/DDBJ databases">
        <title>Infants hospitalized years apart are colonized by the same room-sourced microbial strains.</title>
        <authorList>
            <person name="Brooks B."/>
            <person name="Olm M.R."/>
            <person name="Firek B.A."/>
            <person name="Baker R."/>
            <person name="Thomas B.C."/>
            <person name="Morowitz M.J."/>
            <person name="Banfield J.F."/>
        </authorList>
    </citation>
    <scope>NUCLEOTIDE SEQUENCE [LARGE SCALE GENOMIC DNA]</scope>
    <source>
        <strain evidence="3">S2_012_000_R2_81</strain>
    </source>
</reference>